<dbReference type="Gene3D" id="1.20.5.170">
    <property type="match status" value="1"/>
</dbReference>
<keyword evidence="4" id="KW-0812">Transmembrane</keyword>
<dbReference type="SMART" id="SM00338">
    <property type="entry name" value="BRLZ"/>
    <property type="match status" value="1"/>
</dbReference>
<dbReference type="Pfam" id="PF00170">
    <property type="entry name" value="bZIP_1"/>
    <property type="match status" value="1"/>
</dbReference>
<dbReference type="InterPro" id="IPR046347">
    <property type="entry name" value="bZIP_sf"/>
</dbReference>
<dbReference type="EMBL" id="SGJD01004929">
    <property type="protein sequence ID" value="KAB0390941.1"/>
    <property type="molecule type" value="Genomic_DNA"/>
</dbReference>
<keyword evidence="6" id="KW-1133">Transmembrane helix</keyword>
<evidence type="ECO:0000256" key="11">
    <source>
        <dbReference type="ARBA" id="ARBA00023230"/>
    </source>
</evidence>
<gene>
    <name evidence="15" type="ORF">E2I00_010052</name>
</gene>
<sequence length="426" mass="47479">MESPFSPGLPHRPDEEWDSTLFAELGYDDLQLDAANETYENNFDNLDFDFDLMPWETGIWDINNQFCTENGLTPKKKIQMNSKPSIHPKPLLLPAAPKTQTNPSVPAKAIIIQTLPTLMPLAKQQPIISIHPAPTKGQTVVLSQPTMVQLQAPGVLSPPQPVLAVAGATTQLPNHVVNVVPAPVANSPVNGKLSVTKPVLQSTMRSVGSDIAVLRRQQRMIKNRESACQSRKKKKEYMLGLEARLKAALLENEKLKKENGSLKRQLDEVVSENQRLKVPSPKRRAICVMIVLAFVILNYGPMSMLERDSRRMNPGVNPTNQRRHLLEFSAKEEQDTSDGIIQKNSYSVSSICVYIVQEQKQEILFCGKTFASNIDVCQGALEQGSNSQLMAVQYTETTSISLERTLVLMENWNSGLLSFLIQQQLQ</sequence>
<keyword evidence="5" id="KW-0256">Endoplasmic reticulum</keyword>
<evidence type="ECO:0000313" key="15">
    <source>
        <dbReference type="EMBL" id="KAB0390941.1"/>
    </source>
</evidence>
<keyword evidence="13" id="KW-0175">Coiled coil</keyword>
<comment type="similarity">
    <text evidence="3">Belongs to the bZIP family. ATF subfamily.</text>
</comment>
<dbReference type="GO" id="GO:0000978">
    <property type="term" value="F:RNA polymerase II cis-regulatory region sequence-specific DNA binding"/>
    <property type="evidence" value="ECO:0007669"/>
    <property type="project" value="TreeGrafter"/>
</dbReference>
<dbReference type="FunFam" id="1.20.5.170:FF:000041">
    <property type="entry name" value="Cyclic AMP-dependent transcription factor ATF-6 beta"/>
    <property type="match status" value="1"/>
</dbReference>
<organism evidence="15 16">
    <name type="scientific">Balaenoptera physalus</name>
    <name type="common">Fin whale</name>
    <name type="synonym">Balaena physalus</name>
    <dbReference type="NCBI Taxonomy" id="9770"/>
    <lineage>
        <taxon>Eukaryota</taxon>
        <taxon>Metazoa</taxon>
        <taxon>Chordata</taxon>
        <taxon>Craniata</taxon>
        <taxon>Vertebrata</taxon>
        <taxon>Euteleostomi</taxon>
        <taxon>Mammalia</taxon>
        <taxon>Eutheria</taxon>
        <taxon>Laurasiatheria</taxon>
        <taxon>Artiodactyla</taxon>
        <taxon>Whippomorpha</taxon>
        <taxon>Cetacea</taxon>
        <taxon>Mysticeti</taxon>
        <taxon>Balaenopteridae</taxon>
        <taxon>Balaenoptera</taxon>
    </lineage>
</organism>
<comment type="subcellular location">
    <subcellularLocation>
        <location evidence="2">Endoplasmic reticulum membrane</location>
        <topology evidence="2">Single-pass type II membrane protein</topology>
    </subcellularLocation>
    <subcellularLocation>
        <location evidence="1">Nucleus</location>
    </subcellularLocation>
</comment>
<keyword evidence="12" id="KW-0539">Nucleus</keyword>
<dbReference type="InterPro" id="IPR051882">
    <property type="entry name" value="ATF_bZIP_TF"/>
</dbReference>
<keyword evidence="9" id="KW-0472">Membrane</keyword>
<evidence type="ECO:0000256" key="1">
    <source>
        <dbReference type="ARBA" id="ARBA00004123"/>
    </source>
</evidence>
<evidence type="ECO:0000256" key="6">
    <source>
        <dbReference type="ARBA" id="ARBA00022989"/>
    </source>
</evidence>
<evidence type="ECO:0000256" key="12">
    <source>
        <dbReference type="ARBA" id="ARBA00023242"/>
    </source>
</evidence>
<evidence type="ECO:0000313" key="16">
    <source>
        <dbReference type="Proteomes" id="UP000437017"/>
    </source>
</evidence>
<dbReference type="SUPFAM" id="SSF57959">
    <property type="entry name" value="Leucine zipper domain"/>
    <property type="match status" value="1"/>
</dbReference>
<dbReference type="Proteomes" id="UP000437017">
    <property type="component" value="Unassembled WGS sequence"/>
</dbReference>
<keyword evidence="10" id="KW-0804">Transcription</keyword>
<keyword evidence="8" id="KW-0238">DNA-binding</keyword>
<keyword evidence="11" id="KW-0834">Unfolded protein response</keyword>
<keyword evidence="7" id="KW-0805">Transcription regulation</keyword>
<dbReference type="GO" id="GO:0000981">
    <property type="term" value="F:DNA-binding transcription factor activity, RNA polymerase II-specific"/>
    <property type="evidence" value="ECO:0007669"/>
    <property type="project" value="TreeGrafter"/>
</dbReference>
<evidence type="ECO:0000256" key="13">
    <source>
        <dbReference type="SAM" id="Coils"/>
    </source>
</evidence>
<feature type="domain" description="BZIP" evidence="14">
    <location>
        <begin position="213"/>
        <end position="276"/>
    </location>
</feature>
<evidence type="ECO:0000256" key="8">
    <source>
        <dbReference type="ARBA" id="ARBA00023125"/>
    </source>
</evidence>
<evidence type="ECO:0000259" key="14">
    <source>
        <dbReference type="PROSITE" id="PS50217"/>
    </source>
</evidence>
<keyword evidence="16" id="KW-1185">Reference proteome</keyword>
<evidence type="ECO:0000256" key="10">
    <source>
        <dbReference type="ARBA" id="ARBA00023163"/>
    </source>
</evidence>
<dbReference type="CDD" id="cd14700">
    <property type="entry name" value="bZIP_ATF6"/>
    <property type="match status" value="1"/>
</dbReference>
<evidence type="ECO:0000256" key="7">
    <source>
        <dbReference type="ARBA" id="ARBA00023015"/>
    </source>
</evidence>
<dbReference type="GO" id="GO:0005634">
    <property type="term" value="C:nucleus"/>
    <property type="evidence" value="ECO:0007669"/>
    <property type="project" value="UniProtKB-SubCell"/>
</dbReference>
<evidence type="ECO:0000256" key="2">
    <source>
        <dbReference type="ARBA" id="ARBA00004648"/>
    </source>
</evidence>
<dbReference type="PANTHER" id="PTHR46164:SF1">
    <property type="entry name" value="CYCLIC AMP-DEPENDENT TRANSCRIPTION FACTOR ATF-6 ALPHA"/>
    <property type="match status" value="1"/>
</dbReference>
<evidence type="ECO:0000256" key="5">
    <source>
        <dbReference type="ARBA" id="ARBA00022824"/>
    </source>
</evidence>
<accession>A0A643BSJ2</accession>
<proteinExistence type="inferred from homology"/>
<protein>
    <recommendedName>
        <fullName evidence="14">BZIP domain-containing protein</fullName>
    </recommendedName>
</protein>
<dbReference type="InterPro" id="IPR004827">
    <property type="entry name" value="bZIP"/>
</dbReference>
<dbReference type="GO" id="GO:0005789">
    <property type="term" value="C:endoplasmic reticulum membrane"/>
    <property type="evidence" value="ECO:0007669"/>
    <property type="project" value="UniProtKB-SubCell"/>
</dbReference>
<dbReference type="AlphaFoldDB" id="A0A643BSJ2"/>
<comment type="caution">
    <text evidence="15">The sequence shown here is derived from an EMBL/GenBank/DDBJ whole genome shotgun (WGS) entry which is preliminary data.</text>
</comment>
<name>A0A643BSJ2_BALPH</name>
<reference evidence="15 16" key="1">
    <citation type="journal article" date="2019" name="PLoS ONE">
        <title>Genomic analyses reveal an absence of contemporary introgressive admixture between fin whales and blue whales, despite known hybrids.</title>
        <authorList>
            <person name="Westbury M.V."/>
            <person name="Petersen B."/>
            <person name="Lorenzen E.D."/>
        </authorList>
    </citation>
    <scope>NUCLEOTIDE SEQUENCE [LARGE SCALE GENOMIC DNA]</scope>
    <source>
        <strain evidence="15">FinWhale-01</strain>
    </source>
</reference>
<feature type="coiled-coil region" evidence="13">
    <location>
        <begin position="238"/>
        <end position="272"/>
    </location>
</feature>
<dbReference type="GO" id="GO:0030968">
    <property type="term" value="P:endoplasmic reticulum unfolded protein response"/>
    <property type="evidence" value="ECO:0007669"/>
    <property type="project" value="TreeGrafter"/>
</dbReference>
<dbReference type="OrthoDB" id="644067at2759"/>
<evidence type="ECO:0000256" key="9">
    <source>
        <dbReference type="ARBA" id="ARBA00023136"/>
    </source>
</evidence>
<dbReference type="PROSITE" id="PS50217">
    <property type="entry name" value="BZIP"/>
    <property type="match status" value="1"/>
</dbReference>
<evidence type="ECO:0000256" key="3">
    <source>
        <dbReference type="ARBA" id="ARBA00009050"/>
    </source>
</evidence>
<dbReference type="PROSITE" id="PS00036">
    <property type="entry name" value="BZIP_BASIC"/>
    <property type="match status" value="1"/>
</dbReference>
<dbReference type="PANTHER" id="PTHR46164">
    <property type="entry name" value="ATF6, ISOFORM C"/>
    <property type="match status" value="1"/>
</dbReference>
<evidence type="ECO:0000256" key="4">
    <source>
        <dbReference type="ARBA" id="ARBA00022692"/>
    </source>
</evidence>